<comment type="caution">
    <text evidence="4">The sequence shown here is derived from an EMBL/GenBank/DDBJ whole genome shotgun (WGS) entry which is preliminary data.</text>
</comment>
<evidence type="ECO:0000313" key="4">
    <source>
        <dbReference type="EMBL" id="TIC69560.1"/>
    </source>
</evidence>
<evidence type="ECO:0000256" key="3">
    <source>
        <dbReference type="SAM" id="Phobius"/>
    </source>
</evidence>
<gene>
    <name evidence="4" type="ORF">E3Q01_00382</name>
</gene>
<dbReference type="InterPro" id="IPR019438">
    <property type="entry name" value="Q_salvage"/>
</dbReference>
<evidence type="ECO:0000256" key="2">
    <source>
        <dbReference type="SAM" id="MobiDB-lite"/>
    </source>
</evidence>
<accession>A0A4T0TWA0</accession>
<feature type="transmembrane region" description="Helical" evidence="3">
    <location>
        <begin position="232"/>
        <end position="255"/>
    </location>
</feature>
<reference evidence="4 5" key="1">
    <citation type="submission" date="2019-03" db="EMBL/GenBank/DDBJ databases">
        <title>Sequencing 25 genomes of Wallemia mellicola.</title>
        <authorList>
            <person name="Gostincar C."/>
        </authorList>
    </citation>
    <scope>NUCLEOTIDE SEQUENCE [LARGE SCALE GENOMIC DNA]</scope>
    <source>
        <strain evidence="4 5">EXF-757</strain>
    </source>
</reference>
<feature type="region of interest" description="Disordered" evidence="2">
    <location>
        <begin position="179"/>
        <end position="230"/>
    </location>
</feature>
<dbReference type="AlphaFoldDB" id="A0A4T0TWA0"/>
<dbReference type="PANTHER" id="PTHR21314:SF1">
    <property type="entry name" value="QUEUOSINE SALVAGE PROTEIN"/>
    <property type="match status" value="1"/>
</dbReference>
<feature type="region of interest" description="Disordered" evidence="2">
    <location>
        <begin position="322"/>
        <end position="369"/>
    </location>
</feature>
<dbReference type="GO" id="GO:0006400">
    <property type="term" value="P:tRNA modification"/>
    <property type="evidence" value="ECO:0007669"/>
    <property type="project" value="TreeGrafter"/>
</dbReference>
<keyword evidence="3" id="KW-1133">Transmembrane helix</keyword>
<dbReference type="Pfam" id="PF10343">
    <property type="entry name" value="Q_salvage"/>
    <property type="match status" value="1"/>
</dbReference>
<keyword evidence="3" id="KW-0472">Membrane</keyword>
<keyword evidence="3" id="KW-0812">Transmembrane</keyword>
<comment type="similarity">
    <text evidence="1">Belongs to the QNG1 protein family.</text>
</comment>
<sequence length="720" mass="77932">MNFICDTFELNWSGAKQGSVSFVAIPNGNPPDESKPDRVLVAQDIGDDVSGTYKFDRWPMAEGVNFTVTMSDGTGFGAGGTSDILVTELGDAPYYCGYSGNLAFSFSAEPENNWDSCQTISLHPINKRSDSAFDYYAISPNSKPEHIERVTDNSAIVDYKFTQPVGSQVIIFATSEEGGVQYSSGGSSQITTLGKGDDTSCVKDLEPSPTDRAAPTNTGGSGSGDLSGGEKAGAAVGSIIGAAALIGAIVAFIIFRRKKSAENHEHAQKVKNDHGYNSEFDEGLDGSYTPYVMNPGSHYTSSHHQLPTETQGLTETDVNRNSYSNATIPASPSTGGLLLGSNPKRRSGHQQQESTISKEPRYHTDAGPYVVHNDNDDDALVDISDDAIDIVLNRINNETFEKLSTNHGYKLPLKFSNISEELSVFGLLSALNFASGYRETLHKYTGKGAFDNIKRFVLGLFLSKDSGTLTVDGLEGFTNEFTIELLDIKPFNEKPHPTLPGVVVGERDDVAFEFVNLVTSTLNDIGRTLRQLNKASFGDYLFDLFSQASGADNIVNDLVTRFESFRDEHTVKVGADNVQIKLYKKALILVETISIELRGRSDVPFELPSAELPIFSDNVIPSMLLHWGIIEIPESSSHFDETTKRAFKHDEEEYKAIIDGLEQEQQRDLGAVVQGPSLSSSQAALIRSAAVEAILTEFGDILSSVASACLSSFEGNGLAS</sequence>
<name>A0A4T0TWA0_9BASI</name>
<protein>
    <recommendedName>
        <fullName evidence="1">Queuosine 5'-phosphate N-glycosylase/hydrolase</fullName>
        <ecNumber evidence="1">3.2.2.-</ecNumber>
    </recommendedName>
    <alternativeName>
        <fullName evidence="1">Queuosine-nucleotide N-glycosylase/hydrolase</fullName>
    </alternativeName>
</protein>
<feature type="compositionally biased region" description="Gly residues" evidence="2">
    <location>
        <begin position="219"/>
        <end position="230"/>
    </location>
</feature>
<organism evidence="4 5">
    <name type="scientific">Wallemia mellicola</name>
    <dbReference type="NCBI Taxonomy" id="1708541"/>
    <lineage>
        <taxon>Eukaryota</taxon>
        <taxon>Fungi</taxon>
        <taxon>Dikarya</taxon>
        <taxon>Basidiomycota</taxon>
        <taxon>Wallemiomycotina</taxon>
        <taxon>Wallemiomycetes</taxon>
        <taxon>Wallemiales</taxon>
        <taxon>Wallemiaceae</taxon>
        <taxon>Wallemia</taxon>
    </lineage>
</organism>
<keyword evidence="1" id="KW-0378">Hydrolase</keyword>
<feature type="compositionally biased region" description="Low complexity" evidence="2">
    <location>
        <begin position="179"/>
        <end position="189"/>
    </location>
</feature>
<dbReference type="Proteomes" id="UP000310708">
    <property type="component" value="Unassembled WGS sequence"/>
</dbReference>
<feature type="compositionally biased region" description="Basic and acidic residues" evidence="2">
    <location>
        <begin position="195"/>
        <end position="206"/>
    </location>
</feature>
<dbReference type="GO" id="GO:0016787">
    <property type="term" value="F:hydrolase activity"/>
    <property type="evidence" value="ECO:0007669"/>
    <property type="project" value="UniProtKB-KW"/>
</dbReference>
<proteinExistence type="inferred from homology"/>
<evidence type="ECO:0000256" key="1">
    <source>
        <dbReference type="RuleBase" id="RU365002"/>
    </source>
</evidence>
<comment type="catalytic activity">
    <reaction evidence="1">
        <text>queuosine 5'-phosphate + H2O = queuine + D-ribose 5-phosphate</text>
        <dbReference type="Rhea" id="RHEA:75387"/>
        <dbReference type="ChEBI" id="CHEBI:15377"/>
        <dbReference type="ChEBI" id="CHEBI:17433"/>
        <dbReference type="ChEBI" id="CHEBI:78346"/>
        <dbReference type="ChEBI" id="CHEBI:194371"/>
    </reaction>
    <physiologicalReaction direction="left-to-right" evidence="1">
        <dbReference type="Rhea" id="RHEA:75388"/>
    </physiologicalReaction>
</comment>
<feature type="compositionally biased region" description="Polar residues" evidence="2">
    <location>
        <begin position="322"/>
        <end position="334"/>
    </location>
</feature>
<evidence type="ECO:0000313" key="5">
    <source>
        <dbReference type="Proteomes" id="UP000310708"/>
    </source>
</evidence>
<dbReference type="EMBL" id="SPRX01000003">
    <property type="protein sequence ID" value="TIC69560.1"/>
    <property type="molecule type" value="Genomic_DNA"/>
</dbReference>
<comment type="function">
    <text evidence="1">Catalyzes the hydrolysis of queuosine 5'-phosphate, releasing the nucleobase queuine (q). Is required for salvage of queuine from exogenous queuosine (Q) that is imported and then converted to queuosine 5'-phosphate intracellularly.</text>
</comment>
<dbReference type="EC" id="3.2.2.-" evidence="1"/>
<dbReference type="PANTHER" id="PTHR21314">
    <property type="entry name" value="QUEUOSINE 5'-PHOSPHATE N-GLYCOSYLASE_HYDROLASE-RELATED"/>
    <property type="match status" value="1"/>
</dbReference>